<dbReference type="Gene3D" id="2.60.120.920">
    <property type="match status" value="1"/>
</dbReference>
<protein>
    <recommendedName>
        <fullName evidence="4">B30.2/SPRY domain-containing protein</fullName>
    </recommendedName>
</protein>
<dbReference type="SMART" id="SM00449">
    <property type="entry name" value="SPRY"/>
    <property type="match status" value="1"/>
</dbReference>
<dbReference type="InterPro" id="IPR001870">
    <property type="entry name" value="B30.2/SPRY"/>
</dbReference>
<keyword evidence="2" id="KW-0863">Zinc-finger</keyword>
<sequence length="569" mass="63736">MNSVEYPGVQLSWRRVLAIAQNLPDPVVAKSILSEDNEEEYEQEQTTFNRMQCMNKALQNIYTITSQDQGYIAFMATMAVELKHECPISIAFLKHVIDFSEIPTKQTLEQVTIALLSKVSAKQTKINATIIWSMLAQKFAGSLAESIWTDALGDLLIQCLYDDSSIYSLLAIESFALTGSLKRLLQDQFGIARVLQHALDIVDQNICSLQPSPLLPTFESIKSAATTDSPNLTLVSIKHHIRIYQELKSAFKSCKFKLSKKRKLFRKPQGRGYKTLCNDTQDQTTVKTHEEKDTMAFLDLRKLHFCLNWSINNTFSTTNTKGYSLPYQQTYLQPIDPNSHCKLSMDRLEVRNDTFFFESVRATTGIPTKKGGKWYYEVVLLTDGIMQIGWGTKKCLLSSQDGSGIGDDAHGFAFDTHRCGVWAAGELHSSSSAPSECKAGDVLGCLLDLDENCCTFFVNGQDYGLGIVFTRSTMALYPTISLTGHQHVVANFGHQAWYHGVDGAKAVTDAASRTAAKIKLEFTETKDDGPLCNICYSEPINTKLLPLKHNWEIPAFVRHYLYECNVQPS</sequence>
<evidence type="ECO:0000259" key="4">
    <source>
        <dbReference type="PROSITE" id="PS50188"/>
    </source>
</evidence>
<dbReference type="InterPro" id="IPR013320">
    <property type="entry name" value="ConA-like_dom_sf"/>
</dbReference>
<dbReference type="Proteomes" id="UP000014254">
    <property type="component" value="Unassembled WGS sequence"/>
</dbReference>
<dbReference type="VEuPathDB" id="FungiDB:HMPREF1544_02877"/>
<dbReference type="InterPro" id="IPR003877">
    <property type="entry name" value="SPRY_dom"/>
</dbReference>
<accession>S2JJ74</accession>
<dbReference type="InterPro" id="IPR045129">
    <property type="entry name" value="RNF123/RKP/RSPRY1"/>
</dbReference>
<dbReference type="EMBL" id="KE123922">
    <property type="protein sequence ID" value="EPB90351.1"/>
    <property type="molecule type" value="Genomic_DNA"/>
</dbReference>
<name>S2JJ74_MUCC1</name>
<evidence type="ECO:0000256" key="3">
    <source>
        <dbReference type="ARBA" id="ARBA00022833"/>
    </source>
</evidence>
<evidence type="ECO:0000313" key="6">
    <source>
        <dbReference type="Proteomes" id="UP000014254"/>
    </source>
</evidence>
<proteinExistence type="predicted"/>
<keyword evidence="1" id="KW-0479">Metal-binding</keyword>
<dbReference type="Pfam" id="PF00622">
    <property type="entry name" value="SPRY"/>
    <property type="match status" value="1"/>
</dbReference>
<dbReference type="OrthoDB" id="2967263at2759"/>
<evidence type="ECO:0000313" key="5">
    <source>
        <dbReference type="EMBL" id="EPB90351.1"/>
    </source>
</evidence>
<organism evidence="5 6">
    <name type="scientific">Mucor circinelloides f. circinelloides (strain 1006PhL)</name>
    <name type="common">Mucormycosis agent</name>
    <name type="synonym">Calyptromyces circinelloides</name>
    <dbReference type="NCBI Taxonomy" id="1220926"/>
    <lineage>
        <taxon>Eukaryota</taxon>
        <taxon>Fungi</taxon>
        <taxon>Fungi incertae sedis</taxon>
        <taxon>Mucoromycota</taxon>
        <taxon>Mucoromycotina</taxon>
        <taxon>Mucoromycetes</taxon>
        <taxon>Mucorales</taxon>
        <taxon>Mucorineae</taxon>
        <taxon>Mucoraceae</taxon>
        <taxon>Mucor</taxon>
    </lineage>
</organism>
<dbReference type="OMA" id="PLCNICY"/>
<dbReference type="PANTHER" id="PTHR13363:SF6">
    <property type="entry name" value="RING FINGER AND SPRY DOMAIN-CONTAINING PROTEIN 1"/>
    <property type="match status" value="1"/>
</dbReference>
<dbReference type="GO" id="GO:0005737">
    <property type="term" value="C:cytoplasm"/>
    <property type="evidence" value="ECO:0007669"/>
    <property type="project" value="TreeGrafter"/>
</dbReference>
<evidence type="ECO:0000256" key="1">
    <source>
        <dbReference type="ARBA" id="ARBA00022723"/>
    </source>
</evidence>
<dbReference type="GO" id="GO:0051603">
    <property type="term" value="P:proteolysis involved in protein catabolic process"/>
    <property type="evidence" value="ECO:0007669"/>
    <property type="project" value="TreeGrafter"/>
</dbReference>
<dbReference type="SUPFAM" id="SSF49899">
    <property type="entry name" value="Concanavalin A-like lectins/glucanases"/>
    <property type="match status" value="1"/>
</dbReference>
<dbReference type="GO" id="GO:0004842">
    <property type="term" value="F:ubiquitin-protein transferase activity"/>
    <property type="evidence" value="ECO:0007669"/>
    <property type="project" value="InterPro"/>
</dbReference>
<keyword evidence="6" id="KW-1185">Reference proteome</keyword>
<keyword evidence="3" id="KW-0862">Zinc</keyword>
<dbReference type="STRING" id="1220926.S2JJ74"/>
<dbReference type="GO" id="GO:0008270">
    <property type="term" value="F:zinc ion binding"/>
    <property type="evidence" value="ECO:0007669"/>
    <property type="project" value="UniProtKB-KW"/>
</dbReference>
<dbReference type="AlphaFoldDB" id="S2JJ74"/>
<dbReference type="eggNOG" id="KOG2242">
    <property type="taxonomic scope" value="Eukaryota"/>
</dbReference>
<evidence type="ECO:0000256" key="2">
    <source>
        <dbReference type="ARBA" id="ARBA00022771"/>
    </source>
</evidence>
<dbReference type="PROSITE" id="PS50188">
    <property type="entry name" value="B302_SPRY"/>
    <property type="match status" value="1"/>
</dbReference>
<dbReference type="InParanoid" id="S2JJ74"/>
<dbReference type="PANTHER" id="PTHR13363">
    <property type="entry name" value="RING FINGER AND SRY DOMAIN-CONTAINING"/>
    <property type="match status" value="1"/>
</dbReference>
<dbReference type="InterPro" id="IPR043136">
    <property type="entry name" value="B30.2/SPRY_sf"/>
</dbReference>
<gene>
    <name evidence="5" type="ORF">HMPREF1544_02877</name>
</gene>
<feature type="domain" description="B30.2/SPRY" evidence="4">
    <location>
        <begin position="310"/>
        <end position="497"/>
    </location>
</feature>
<reference evidence="6" key="1">
    <citation type="submission" date="2013-05" db="EMBL/GenBank/DDBJ databases">
        <title>The Genome sequence of Mucor circinelloides f. circinelloides 1006PhL.</title>
        <authorList>
            <consortium name="The Broad Institute Genomics Platform"/>
            <person name="Cuomo C."/>
            <person name="Earl A."/>
            <person name="Findley K."/>
            <person name="Lee S.C."/>
            <person name="Walker B."/>
            <person name="Young S."/>
            <person name="Zeng Q."/>
            <person name="Gargeya S."/>
            <person name="Fitzgerald M."/>
            <person name="Haas B."/>
            <person name="Abouelleil A."/>
            <person name="Allen A.W."/>
            <person name="Alvarado L."/>
            <person name="Arachchi H.M."/>
            <person name="Berlin A.M."/>
            <person name="Chapman S.B."/>
            <person name="Gainer-Dewar J."/>
            <person name="Goldberg J."/>
            <person name="Griggs A."/>
            <person name="Gujja S."/>
            <person name="Hansen M."/>
            <person name="Howarth C."/>
            <person name="Imamovic A."/>
            <person name="Ireland A."/>
            <person name="Larimer J."/>
            <person name="McCowan C."/>
            <person name="Murphy C."/>
            <person name="Pearson M."/>
            <person name="Poon T.W."/>
            <person name="Priest M."/>
            <person name="Roberts A."/>
            <person name="Saif S."/>
            <person name="Shea T."/>
            <person name="Sisk P."/>
            <person name="Sykes S."/>
            <person name="Wortman J."/>
            <person name="Nusbaum C."/>
            <person name="Birren B."/>
        </authorList>
    </citation>
    <scope>NUCLEOTIDE SEQUENCE [LARGE SCALE GENOMIC DNA]</scope>
    <source>
        <strain evidence="6">1006PhL</strain>
    </source>
</reference>